<dbReference type="InterPro" id="IPR036724">
    <property type="entry name" value="Cobalamin-bd_sf"/>
</dbReference>
<keyword evidence="2" id="KW-0949">S-adenosyl-L-methionine</keyword>
<dbReference type="Gene3D" id="3.80.30.20">
    <property type="entry name" value="tm_1862 like domain"/>
    <property type="match status" value="1"/>
</dbReference>
<dbReference type="Proteomes" id="UP001497444">
    <property type="component" value="Unassembled WGS sequence"/>
</dbReference>
<keyword evidence="5" id="KW-0411">Iron-sulfur</keyword>
<dbReference type="EMBL" id="CAXAQS010000056">
    <property type="protein sequence ID" value="CAK9249853.1"/>
    <property type="molecule type" value="Genomic_DNA"/>
</dbReference>
<dbReference type="SUPFAM" id="SSF52242">
    <property type="entry name" value="Cobalamin (vitamin B12)-binding domain"/>
    <property type="match status" value="1"/>
</dbReference>
<evidence type="ECO:0000313" key="9">
    <source>
        <dbReference type="Proteomes" id="UP001497444"/>
    </source>
</evidence>
<comment type="cofactor">
    <cofactor evidence="1">
        <name>[4Fe-4S] cluster</name>
        <dbReference type="ChEBI" id="CHEBI:49883"/>
    </cofactor>
</comment>
<dbReference type="PANTHER" id="PTHR43409">
    <property type="entry name" value="ANAEROBIC MAGNESIUM-PROTOPORPHYRIN IX MONOMETHYL ESTER CYCLASE-RELATED"/>
    <property type="match status" value="1"/>
</dbReference>
<evidence type="ECO:0000256" key="1">
    <source>
        <dbReference type="ARBA" id="ARBA00001966"/>
    </source>
</evidence>
<dbReference type="SFLD" id="SFLDG01082">
    <property type="entry name" value="B12-binding_domain_containing"/>
    <property type="match status" value="1"/>
</dbReference>
<evidence type="ECO:0000256" key="5">
    <source>
        <dbReference type="ARBA" id="ARBA00023014"/>
    </source>
</evidence>
<dbReference type="Pfam" id="PF04055">
    <property type="entry name" value="Radical_SAM"/>
    <property type="match status" value="1"/>
</dbReference>
<reference evidence="8" key="1">
    <citation type="submission" date="2024-02" db="EMBL/GenBank/DDBJ databases">
        <authorList>
            <consortium name="ELIXIR-Norway"/>
            <consortium name="Elixir Norway"/>
        </authorList>
    </citation>
    <scope>NUCLEOTIDE SEQUENCE</scope>
</reference>
<dbReference type="SFLD" id="SFLDG01123">
    <property type="entry name" value="methyltransferase_(Class_B)"/>
    <property type="match status" value="1"/>
</dbReference>
<feature type="domain" description="B12-binding" evidence="6">
    <location>
        <begin position="1"/>
        <end position="146"/>
    </location>
</feature>
<dbReference type="InterPro" id="IPR051198">
    <property type="entry name" value="BchE-like"/>
</dbReference>
<feature type="domain" description="Radical SAM core" evidence="7">
    <location>
        <begin position="187"/>
        <end position="414"/>
    </location>
</feature>
<dbReference type="PROSITE" id="PS51918">
    <property type="entry name" value="RADICAL_SAM"/>
    <property type="match status" value="1"/>
</dbReference>
<protein>
    <submittedName>
        <fullName evidence="8">Uncharacterized protein</fullName>
    </submittedName>
</protein>
<keyword evidence="4" id="KW-0408">Iron</keyword>
<sequence length="530" mass="60945">MVKVTFAALGTEQLGISMLSAIAKAHGHQTDLAFSASLFHDRFNLEMPWLSPYFDDTIEVIKAIEKQQPDVIAFSPLTSTYQWSLDIARKAKEIRPDIKTVFGGVHASAVPHLLLQKPVVDFVVVGEGDVAFPQILKAVETSDYSKSIPNTRYKAPGGKIISGPQTGFIQDLDGLPFADKPLWEEHVRLGDLYLAMASRGCPYRCTFCFNNFFAKLPEEKSGKYVRLRSPEHMIAELKIAKKRYDIRVVDFQDDIFTTSKKWLQDFLALYRREINKPFQILTHPRYMDEDVAKWLSNAGCYWVQMGVQSMDEGFKKDTLLRYERSEDVSAAIDVMNKYNMKVKVDHMFGLPDEPISAQENARLLYADHHPKRIQTFWTCYLPGTEMMNDALAKGRLTEEQAKKINEGEDFYFFRNTENIKDAKLMNLYKAYEVIFRIMPVLPDRMKKNLRPEHILRIPGVLIRPLSMLSDIVTGFMLRNPEFKAYAMHNLFHLKKFFLRKIGIKKVLATKVREDVKFESIPVTNDLSNVA</sequence>
<accession>A0ABP0V7E3</accession>
<dbReference type="PROSITE" id="PS51332">
    <property type="entry name" value="B12_BINDING"/>
    <property type="match status" value="1"/>
</dbReference>
<comment type="caution">
    <text evidence="8">The sequence shown here is derived from an EMBL/GenBank/DDBJ whole genome shotgun (WGS) entry which is preliminary data.</text>
</comment>
<organism evidence="8 9">
    <name type="scientific">Sphagnum jensenii</name>
    <dbReference type="NCBI Taxonomy" id="128206"/>
    <lineage>
        <taxon>Eukaryota</taxon>
        <taxon>Viridiplantae</taxon>
        <taxon>Streptophyta</taxon>
        <taxon>Embryophyta</taxon>
        <taxon>Bryophyta</taxon>
        <taxon>Sphagnophytina</taxon>
        <taxon>Sphagnopsida</taxon>
        <taxon>Sphagnales</taxon>
        <taxon>Sphagnaceae</taxon>
        <taxon>Sphagnum</taxon>
    </lineage>
</organism>
<evidence type="ECO:0000259" key="6">
    <source>
        <dbReference type="PROSITE" id="PS51332"/>
    </source>
</evidence>
<evidence type="ECO:0000313" key="8">
    <source>
        <dbReference type="EMBL" id="CAK9249853.1"/>
    </source>
</evidence>
<evidence type="ECO:0000256" key="3">
    <source>
        <dbReference type="ARBA" id="ARBA00022723"/>
    </source>
</evidence>
<dbReference type="Gene3D" id="3.40.50.280">
    <property type="entry name" value="Cobalamin-binding domain"/>
    <property type="match status" value="1"/>
</dbReference>
<dbReference type="InterPro" id="IPR034466">
    <property type="entry name" value="Methyltransferase_Class_B"/>
</dbReference>
<dbReference type="Pfam" id="PF02310">
    <property type="entry name" value="B12-binding"/>
    <property type="match status" value="1"/>
</dbReference>
<keyword evidence="9" id="KW-1185">Reference proteome</keyword>
<dbReference type="CDD" id="cd01335">
    <property type="entry name" value="Radical_SAM"/>
    <property type="match status" value="1"/>
</dbReference>
<dbReference type="SMART" id="SM00729">
    <property type="entry name" value="Elp3"/>
    <property type="match status" value="1"/>
</dbReference>
<gene>
    <name evidence="8" type="ORF">CSSPJE1EN1_LOCUS25231</name>
</gene>
<dbReference type="InterPro" id="IPR006638">
    <property type="entry name" value="Elp3/MiaA/NifB-like_rSAM"/>
</dbReference>
<dbReference type="InterPro" id="IPR058240">
    <property type="entry name" value="rSAM_sf"/>
</dbReference>
<dbReference type="InterPro" id="IPR006158">
    <property type="entry name" value="Cobalamin-bd"/>
</dbReference>
<evidence type="ECO:0000256" key="2">
    <source>
        <dbReference type="ARBA" id="ARBA00022691"/>
    </source>
</evidence>
<dbReference type="SFLD" id="SFLDS00029">
    <property type="entry name" value="Radical_SAM"/>
    <property type="match status" value="1"/>
</dbReference>
<keyword evidence="3" id="KW-0479">Metal-binding</keyword>
<dbReference type="InterPro" id="IPR007197">
    <property type="entry name" value="rSAM"/>
</dbReference>
<proteinExistence type="predicted"/>
<evidence type="ECO:0000256" key="4">
    <source>
        <dbReference type="ARBA" id="ARBA00023004"/>
    </source>
</evidence>
<name>A0ABP0V7E3_9BRYO</name>
<dbReference type="SUPFAM" id="SSF102114">
    <property type="entry name" value="Radical SAM enzymes"/>
    <property type="match status" value="1"/>
</dbReference>
<dbReference type="CDD" id="cd02068">
    <property type="entry name" value="radical_SAM_B12_BD"/>
    <property type="match status" value="1"/>
</dbReference>
<dbReference type="InterPro" id="IPR023404">
    <property type="entry name" value="rSAM_horseshoe"/>
</dbReference>
<evidence type="ECO:0000259" key="7">
    <source>
        <dbReference type="PROSITE" id="PS51918"/>
    </source>
</evidence>